<keyword evidence="3" id="KW-1185">Reference proteome</keyword>
<accession>I2GJW9</accession>
<evidence type="ECO:0000259" key="1">
    <source>
        <dbReference type="Pfam" id="PF14534"/>
    </source>
</evidence>
<evidence type="ECO:0000313" key="2">
    <source>
        <dbReference type="EMBL" id="CCH54194.1"/>
    </source>
</evidence>
<comment type="caution">
    <text evidence="2">The sequence shown here is derived from an EMBL/GenBank/DDBJ whole genome shotgun (WGS) entry which is preliminary data.</text>
</comment>
<dbReference type="OrthoDB" id="110077at2"/>
<name>I2GJW9_9BACT</name>
<evidence type="ECO:0000313" key="3">
    <source>
        <dbReference type="Proteomes" id="UP000009309"/>
    </source>
</evidence>
<dbReference type="InterPro" id="IPR032710">
    <property type="entry name" value="NTF2-like_dom_sf"/>
</dbReference>
<dbReference type="InterPro" id="IPR027843">
    <property type="entry name" value="DUF4440"/>
</dbReference>
<dbReference type="AlphaFoldDB" id="I2GJW9"/>
<proteinExistence type="predicted"/>
<organism evidence="2 3">
    <name type="scientific">Fibrisoma limi BUZ 3</name>
    <dbReference type="NCBI Taxonomy" id="1185876"/>
    <lineage>
        <taxon>Bacteria</taxon>
        <taxon>Pseudomonadati</taxon>
        <taxon>Bacteroidota</taxon>
        <taxon>Cytophagia</taxon>
        <taxon>Cytophagales</taxon>
        <taxon>Spirosomataceae</taxon>
        <taxon>Fibrisoma</taxon>
    </lineage>
</organism>
<dbReference type="RefSeq" id="WP_009282774.1">
    <property type="nucleotide sequence ID" value="NZ_CAIT01000006.1"/>
</dbReference>
<gene>
    <name evidence="2" type="ORF">BN8_03340</name>
</gene>
<dbReference type="EMBL" id="CAIT01000006">
    <property type="protein sequence ID" value="CCH54194.1"/>
    <property type="molecule type" value="Genomic_DNA"/>
</dbReference>
<dbReference type="STRING" id="1185876.BN8_03340"/>
<sequence length="247" mass="27673">MKIVLVLIATLGGTMPRLHGQTVSQAIQAVEAVEREITEALVRRDRATLDRLLAEGFTFIHGFGKVDTRQEYLELAAAGRLARQRADLKRINEPLRIYGNHTAIRFSRTIFYLKALNREDRGLNTAVYVKVGGQWQLASSQSTKLPDRPKAVAINPTSYRAMVGVYQIDPNRVLTISQAGDTLIGNIPFRPRFELIPQSDTTFIQYSDAGGFDGTDELIFRKDQTGRTIHAAYRVGGQEGWRAEKIK</sequence>
<dbReference type="SUPFAM" id="SSF54427">
    <property type="entry name" value="NTF2-like"/>
    <property type="match status" value="1"/>
</dbReference>
<feature type="domain" description="DUF4440" evidence="1">
    <location>
        <begin position="30"/>
        <end position="137"/>
    </location>
</feature>
<dbReference type="Pfam" id="PF14534">
    <property type="entry name" value="DUF4440"/>
    <property type="match status" value="1"/>
</dbReference>
<dbReference type="Proteomes" id="UP000009309">
    <property type="component" value="Unassembled WGS sequence"/>
</dbReference>
<dbReference type="Gene3D" id="3.10.450.50">
    <property type="match status" value="1"/>
</dbReference>
<protein>
    <recommendedName>
        <fullName evidence="1">DUF4440 domain-containing protein</fullName>
    </recommendedName>
</protein>
<reference evidence="2 3" key="1">
    <citation type="journal article" date="2012" name="J. Bacteriol.">
        <title>Genome Sequence of the Filamentous Bacterium Fibrisoma limi BUZ 3T.</title>
        <authorList>
            <person name="Filippini M."/>
            <person name="Qi W."/>
            <person name="Jaenicke S."/>
            <person name="Goesmann A."/>
            <person name="Smits T.H."/>
            <person name="Bagheri H.C."/>
        </authorList>
    </citation>
    <scope>NUCLEOTIDE SEQUENCE [LARGE SCALE GENOMIC DNA]</scope>
    <source>
        <strain evidence="3">BUZ 3T</strain>
    </source>
</reference>